<evidence type="ECO:0000259" key="3">
    <source>
        <dbReference type="Pfam" id="PF00685"/>
    </source>
</evidence>
<dbReference type="VEuPathDB" id="VectorBase:HLOH_042335"/>
<protein>
    <recommendedName>
        <fullName evidence="3">Sulfotransferase domain-containing protein</fullName>
    </recommendedName>
</protein>
<feature type="domain" description="Sulfotransferase" evidence="3">
    <location>
        <begin position="38"/>
        <end position="289"/>
    </location>
</feature>
<dbReference type="PANTHER" id="PTHR11783">
    <property type="entry name" value="SULFOTRANSFERASE SULT"/>
    <property type="match status" value="1"/>
</dbReference>
<dbReference type="EMBL" id="JABSTR010001862">
    <property type="protein sequence ID" value="KAH9384248.1"/>
    <property type="molecule type" value="Genomic_DNA"/>
</dbReference>
<dbReference type="InterPro" id="IPR027417">
    <property type="entry name" value="P-loop_NTPase"/>
</dbReference>
<dbReference type="Pfam" id="PF00685">
    <property type="entry name" value="Sulfotransfer_1"/>
    <property type="match status" value="1"/>
</dbReference>
<dbReference type="Proteomes" id="UP000821853">
    <property type="component" value="Unassembled WGS sequence"/>
</dbReference>
<evidence type="ECO:0000313" key="4">
    <source>
        <dbReference type="EMBL" id="KAH9384248.1"/>
    </source>
</evidence>
<dbReference type="Gene3D" id="3.40.50.300">
    <property type="entry name" value="P-loop containing nucleotide triphosphate hydrolases"/>
    <property type="match status" value="1"/>
</dbReference>
<dbReference type="InterPro" id="IPR000863">
    <property type="entry name" value="Sulfotransferase_dom"/>
</dbReference>
<organism evidence="4 5">
    <name type="scientific">Haemaphysalis longicornis</name>
    <name type="common">Bush tick</name>
    <dbReference type="NCBI Taxonomy" id="44386"/>
    <lineage>
        <taxon>Eukaryota</taxon>
        <taxon>Metazoa</taxon>
        <taxon>Ecdysozoa</taxon>
        <taxon>Arthropoda</taxon>
        <taxon>Chelicerata</taxon>
        <taxon>Arachnida</taxon>
        <taxon>Acari</taxon>
        <taxon>Parasitiformes</taxon>
        <taxon>Ixodida</taxon>
        <taxon>Ixodoidea</taxon>
        <taxon>Ixodidae</taxon>
        <taxon>Haemaphysalinae</taxon>
        <taxon>Haemaphysalis</taxon>
    </lineage>
</organism>
<evidence type="ECO:0000313" key="5">
    <source>
        <dbReference type="Proteomes" id="UP000821853"/>
    </source>
</evidence>
<reference evidence="4 5" key="1">
    <citation type="journal article" date="2020" name="Cell">
        <title>Large-Scale Comparative Analyses of Tick Genomes Elucidate Their Genetic Diversity and Vector Capacities.</title>
        <authorList>
            <consortium name="Tick Genome and Microbiome Consortium (TIGMIC)"/>
            <person name="Jia N."/>
            <person name="Wang J."/>
            <person name="Shi W."/>
            <person name="Du L."/>
            <person name="Sun Y."/>
            <person name="Zhan W."/>
            <person name="Jiang J.F."/>
            <person name="Wang Q."/>
            <person name="Zhang B."/>
            <person name="Ji P."/>
            <person name="Bell-Sakyi L."/>
            <person name="Cui X.M."/>
            <person name="Yuan T.T."/>
            <person name="Jiang B.G."/>
            <person name="Yang W.F."/>
            <person name="Lam T.T."/>
            <person name="Chang Q.C."/>
            <person name="Ding S.J."/>
            <person name="Wang X.J."/>
            <person name="Zhu J.G."/>
            <person name="Ruan X.D."/>
            <person name="Zhao L."/>
            <person name="Wei J.T."/>
            <person name="Ye R.Z."/>
            <person name="Que T.C."/>
            <person name="Du C.H."/>
            <person name="Zhou Y.H."/>
            <person name="Cheng J.X."/>
            <person name="Dai P.F."/>
            <person name="Guo W.B."/>
            <person name="Han X.H."/>
            <person name="Huang E.J."/>
            <person name="Li L.F."/>
            <person name="Wei W."/>
            <person name="Gao Y.C."/>
            <person name="Liu J.Z."/>
            <person name="Shao H.Z."/>
            <person name="Wang X."/>
            <person name="Wang C.C."/>
            <person name="Yang T.C."/>
            <person name="Huo Q.B."/>
            <person name="Li W."/>
            <person name="Chen H.Y."/>
            <person name="Chen S.E."/>
            <person name="Zhou L.G."/>
            <person name="Ni X.B."/>
            <person name="Tian J.H."/>
            <person name="Sheng Y."/>
            <person name="Liu T."/>
            <person name="Pan Y.S."/>
            <person name="Xia L.Y."/>
            <person name="Li J."/>
            <person name="Zhao F."/>
            <person name="Cao W.C."/>
        </authorList>
    </citation>
    <scope>NUCLEOTIDE SEQUENCE [LARGE SCALE GENOMIC DNA]</scope>
    <source>
        <strain evidence="4">HaeL-2018</strain>
    </source>
</reference>
<dbReference type="SUPFAM" id="SSF52540">
    <property type="entry name" value="P-loop containing nucleoside triphosphate hydrolases"/>
    <property type="match status" value="1"/>
</dbReference>
<name>A0A9J6HBK4_HAELO</name>
<comment type="caution">
    <text evidence="4">The sequence shown here is derived from an EMBL/GenBank/DDBJ whole genome shotgun (WGS) entry which is preliminary data.</text>
</comment>
<dbReference type="OMA" id="NRSEYHA"/>
<dbReference type="GO" id="GO:0008146">
    <property type="term" value="F:sulfotransferase activity"/>
    <property type="evidence" value="ECO:0007669"/>
    <property type="project" value="InterPro"/>
</dbReference>
<dbReference type="AlphaFoldDB" id="A0A9J6HBK4"/>
<comment type="similarity">
    <text evidence="1">Belongs to the sulfotransferase 1 family.</text>
</comment>
<evidence type="ECO:0000256" key="2">
    <source>
        <dbReference type="ARBA" id="ARBA00022679"/>
    </source>
</evidence>
<keyword evidence="2" id="KW-0808">Transferase</keyword>
<sequence>MSVVTKRPFFKVVDGVQRCQNLSIDIFEENKKFKSRDGDIVQCSYPMCGTYWMNYITILILRRGEPLSCANELNRCVRSIDHVKNVHLWEPDLLPKRMLITRVALRPEAINPAAKYICIPRNPWDVGVSFYHRATDLSPYRFQDGTFDEFFESFMEDSFGLRGYIDVVRAGYALRKEPNVFFVTYEELKTDTRGVVLRLAGFLGPTYREDLENDESLLQKIVNLSSAEVMRDLMVVGMRQKEGGDIVNSRSGYKGDNKKFSVGRRAAVGQWKEYLTPEKLARIEAKIEEAGEEASFIQLWNGIRAEAFAASKHSFDYACC</sequence>
<keyword evidence="5" id="KW-1185">Reference proteome</keyword>
<gene>
    <name evidence="4" type="ORF">HPB48_026241</name>
</gene>
<evidence type="ECO:0000256" key="1">
    <source>
        <dbReference type="ARBA" id="ARBA00005771"/>
    </source>
</evidence>
<dbReference type="OrthoDB" id="6507163at2759"/>
<accession>A0A9J6HBK4</accession>
<proteinExistence type="inferred from homology"/>